<name>A0A8S9U184_PHYIN</name>
<sequence length="483" mass="52895">MRPATRKTTPAEAASAASDATPPRLASIIDEDGQVLIVAGSPSNSPFATTALIASVYYADSRTRSSELLVSSGPLKKKTRCHELALGCTTNLKYVEAIASSVQTRKTATFAASKAKTKSAKAASTLTTKLQTKKRQKVQRATTRTVLEPGEAKSMRWTITLTSSALETRFKNPIVLKKFTKKTVDTKKMRAIWEDTVNIFLQRALIEQAWGKDPARTVTVNQFKSKLNAIRKAYKAKRTRMLGTGNETEAAATSDDESGQRHYPELPTDFLADATELSPDDGDDGAPSYKKLVCDPMNVNGKYRRELGNELCTLWPLLCDVFSCSPGLTGEAITESGKNTSRASSGEEDGDARSNHDNQSDEECSDSSCEVRAKVKTTAKAKQRQKQQKHRGKQEHKRPVDVLNETLRDGFGAVERIFTARQTGRAKDGVNALVDKLVASVESSNVQQQATTEAIRQSIDELSKTTADLLKELMKQIKKNAQD</sequence>
<dbReference type="Proteomes" id="UP000704712">
    <property type="component" value="Unassembled WGS sequence"/>
</dbReference>
<gene>
    <name evidence="2" type="ORF">GN958_ATG17823</name>
</gene>
<protein>
    <submittedName>
        <fullName evidence="2">Uncharacterized protein</fullName>
    </submittedName>
</protein>
<feature type="compositionally biased region" description="Basic residues" evidence="1">
    <location>
        <begin position="374"/>
        <end position="396"/>
    </location>
</feature>
<dbReference type="EMBL" id="JAACNO010002467">
    <property type="protein sequence ID" value="KAF4133067.1"/>
    <property type="molecule type" value="Genomic_DNA"/>
</dbReference>
<evidence type="ECO:0000313" key="2">
    <source>
        <dbReference type="EMBL" id="KAF4133067.1"/>
    </source>
</evidence>
<feature type="region of interest" description="Disordered" evidence="1">
    <location>
        <begin position="241"/>
        <end position="265"/>
    </location>
</feature>
<accession>A0A8S9U184</accession>
<evidence type="ECO:0000256" key="1">
    <source>
        <dbReference type="SAM" id="MobiDB-lite"/>
    </source>
</evidence>
<organism evidence="2 3">
    <name type="scientific">Phytophthora infestans</name>
    <name type="common">Potato late blight agent</name>
    <name type="synonym">Botrytis infestans</name>
    <dbReference type="NCBI Taxonomy" id="4787"/>
    <lineage>
        <taxon>Eukaryota</taxon>
        <taxon>Sar</taxon>
        <taxon>Stramenopiles</taxon>
        <taxon>Oomycota</taxon>
        <taxon>Peronosporomycetes</taxon>
        <taxon>Peronosporales</taxon>
        <taxon>Peronosporaceae</taxon>
        <taxon>Phytophthora</taxon>
    </lineage>
</organism>
<feature type="compositionally biased region" description="Low complexity" evidence="1">
    <location>
        <begin position="8"/>
        <end position="22"/>
    </location>
</feature>
<reference evidence="2" key="1">
    <citation type="submission" date="2020-03" db="EMBL/GenBank/DDBJ databases">
        <title>Hybrid Assembly of Korean Phytophthora infestans isolates.</title>
        <authorList>
            <person name="Prokchorchik M."/>
            <person name="Lee Y."/>
            <person name="Seo J."/>
            <person name="Cho J.-H."/>
            <person name="Park Y.-E."/>
            <person name="Jang D.-C."/>
            <person name="Im J.-S."/>
            <person name="Choi J.-G."/>
            <person name="Park H.-J."/>
            <person name="Lee G.-B."/>
            <person name="Lee Y.-G."/>
            <person name="Hong S.-Y."/>
            <person name="Cho K."/>
            <person name="Sohn K.H."/>
        </authorList>
    </citation>
    <scope>NUCLEOTIDE SEQUENCE</scope>
    <source>
        <strain evidence="2">KR_2_A2</strain>
    </source>
</reference>
<feature type="region of interest" description="Disordered" evidence="1">
    <location>
        <begin position="1"/>
        <end position="22"/>
    </location>
</feature>
<evidence type="ECO:0000313" key="3">
    <source>
        <dbReference type="Proteomes" id="UP000704712"/>
    </source>
</evidence>
<proteinExistence type="predicted"/>
<feature type="region of interest" description="Disordered" evidence="1">
    <location>
        <begin position="331"/>
        <end position="400"/>
    </location>
</feature>
<comment type="caution">
    <text evidence="2">The sequence shown here is derived from an EMBL/GenBank/DDBJ whole genome shotgun (WGS) entry which is preliminary data.</text>
</comment>
<dbReference type="AlphaFoldDB" id="A0A8S9U184"/>